<dbReference type="AlphaFoldDB" id="C5KVB8"/>
<dbReference type="InterPro" id="IPR009006">
    <property type="entry name" value="Ala_racemase/Decarboxylase_C"/>
</dbReference>
<dbReference type="InterPro" id="IPR022643">
    <property type="entry name" value="De-COase2_C"/>
</dbReference>
<dbReference type="SUPFAM" id="SSF50621">
    <property type="entry name" value="Alanine racemase C-terminal domain-like"/>
    <property type="match status" value="1"/>
</dbReference>
<protein>
    <submittedName>
        <fullName evidence="4">Arginine/diaminopimelate/ornithine decarboxylase, putative</fullName>
    </submittedName>
</protein>
<keyword evidence="2" id="KW-0456">Lyase</keyword>
<dbReference type="GO" id="GO:0004586">
    <property type="term" value="F:ornithine decarboxylase activity"/>
    <property type="evidence" value="ECO:0007669"/>
    <property type="project" value="TreeGrafter"/>
</dbReference>
<proteinExistence type="predicted"/>
<feature type="domain" description="Orn/DAP/Arg decarboxylase 2 C-terminal" evidence="3">
    <location>
        <begin position="14"/>
        <end position="49"/>
    </location>
</feature>
<evidence type="ECO:0000313" key="5">
    <source>
        <dbReference type="Proteomes" id="UP000007800"/>
    </source>
</evidence>
<evidence type="ECO:0000256" key="1">
    <source>
        <dbReference type="ARBA" id="ARBA00022898"/>
    </source>
</evidence>
<organism evidence="5">
    <name type="scientific">Perkinsus marinus (strain ATCC 50983 / TXsc)</name>
    <dbReference type="NCBI Taxonomy" id="423536"/>
    <lineage>
        <taxon>Eukaryota</taxon>
        <taxon>Sar</taxon>
        <taxon>Alveolata</taxon>
        <taxon>Perkinsozoa</taxon>
        <taxon>Perkinsea</taxon>
        <taxon>Perkinsida</taxon>
        <taxon>Perkinsidae</taxon>
        <taxon>Perkinsus</taxon>
    </lineage>
</organism>
<name>C5KVB8_PERM5</name>
<dbReference type="Gene3D" id="2.40.37.10">
    <property type="entry name" value="Lyase, Ornithine Decarboxylase, Chain A, domain 1"/>
    <property type="match status" value="1"/>
</dbReference>
<dbReference type="Pfam" id="PF00278">
    <property type="entry name" value="Orn_DAP_Arg_deC"/>
    <property type="match status" value="1"/>
</dbReference>
<evidence type="ECO:0000256" key="2">
    <source>
        <dbReference type="ARBA" id="ARBA00023239"/>
    </source>
</evidence>
<dbReference type="GO" id="GO:0033387">
    <property type="term" value="P:putrescine biosynthetic process from arginine, via ornithine"/>
    <property type="evidence" value="ECO:0007669"/>
    <property type="project" value="TreeGrafter"/>
</dbReference>
<sequence length="78" mass="8757">TEIRGIASVTNPTQVLFGPTCDGFDTIMQGVTHLPEMEIGDHLLWRNMGAYTTAAATNFNGFDTPIYWYYRMTTMTTT</sequence>
<keyword evidence="5" id="KW-1185">Reference proteome</keyword>
<keyword evidence="1" id="KW-0663">Pyridoxal phosphate</keyword>
<dbReference type="InParanoid" id="C5KVB8"/>
<reference evidence="4 5" key="1">
    <citation type="submission" date="2008-07" db="EMBL/GenBank/DDBJ databases">
        <authorList>
            <person name="El-Sayed N."/>
            <person name="Caler E."/>
            <person name="Inman J."/>
            <person name="Amedeo P."/>
            <person name="Hass B."/>
            <person name="Wortman J."/>
        </authorList>
    </citation>
    <scope>NUCLEOTIDE SEQUENCE [LARGE SCALE GENOMIC DNA]</scope>
    <source>
        <strain evidence="5">ATCC 50983 / TXsc</strain>
    </source>
</reference>
<dbReference type="PANTHER" id="PTHR11482">
    <property type="entry name" value="ARGININE/DIAMINOPIMELATE/ORNITHINE DECARBOXYLASE"/>
    <property type="match status" value="1"/>
</dbReference>
<dbReference type="RefSeq" id="XP_002779780.1">
    <property type="nucleotide sequence ID" value="XM_002779734.1"/>
</dbReference>
<dbReference type="PANTHER" id="PTHR11482:SF6">
    <property type="entry name" value="ORNITHINE DECARBOXYLASE 1-RELATED"/>
    <property type="match status" value="1"/>
</dbReference>
<feature type="non-terminal residue" evidence="4">
    <location>
        <position position="1"/>
    </location>
</feature>
<dbReference type="GeneID" id="9046988"/>
<evidence type="ECO:0000259" key="3">
    <source>
        <dbReference type="Pfam" id="PF00278"/>
    </source>
</evidence>
<dbReference type="Proteomes" id="UP000007800">
    <property type="component" value="Unassembled WGS sequence"/>
</dbReference>
<gene>
    <name evidence="4" type="ORF">Pmar_PMAR001483</name>
</gene>
<accession>C5KVB8</accession>
<dbReference type="GO" id="GO:0005737">
    <property type="term" value="C:cytoplasm"/>
    <property type="evidence" value="ECO:0007669"/>
    <property type="project" value="TreeGrafter"/>
</dbReference>
<dbReference type="InterPro" id="IPR002433">
    <property type="entry name" value="Orn_de-COase"/>
</dbReference>
<evidence type="ECO:0000313" key="4">
    <source>
        <dbReference type="EMBL" id="EER11575.1"/>
    </source>
</evidence>
<dbReference type="EMBL" id="GG676440">
    <property type="protein sequence ID" value="EER11575.1"/>
    <property type="molecule type" value="Genomic_DNA"/>
</dbReference>
<dbReference type="OrthoDB" id="5034579at2759"/>